<dbReference type="EMBL" id="FRYL01000048">
    <property type="protein sequence ID" value="SHO81733.1"/>
    <property type="molecule type" value="Genomic_DNA"/>
</dbReference>
<organism evidence="3">
    <name type="scientific">hydrothermal vent metagenome</name>
    <dbReference type="NCBI Taxonomy" id="652676"/>
    <lineage>
        <taxon>unclassified sequences</taxon>
        <taxon>metagenomes</taxon>
        <taxon>ecological metagenomes</taxon>
    </lineage>
</organism>
<name>A0A1W1ELI7_9ZZZZ</name>
<proteinExistence type="predicted"/>
<evidence type="ECO:0000256" key="1">
    <source>
        <dbReference type="ARBA" id="ARBA00022448"/>
    </source>
</evidence>
<protein>
    <submittedName>
        <fullName evidence="3">Uncharacterized protein</fullName>
    </submittedName>
</protein>
<keyword evidence="2" id="KW-0732">Signal</keyword>
<sequence length="125" mass="14131">MIPDIYEGISLVSKDITNSKIIMGYFYKWAGVDADTPQKFSKMNGDNGVKFLGAIYSGFENIKLEGWIYNIEDIAVVTYFNATYDFNIKDIDISISGQYSNQDYDNGDNSKIYGVLIEVNYKDLG</sequence>
<dbReference type="InterPro" id="IPR005318">
    <property type="entry name" value="OM_porin_bac"/>
</dbReference>
<dbReference type="GO" id="GO:0016020">
    <property type="term" value="C:membrane"/>
    <property type="evidence" value="ECO:0007669"/>
    <property type="project" value="InterPro"/>
</dbReference>
<dbReference type="Pfam" id="PF03573">
    <property type="entry name" value="OprD"/>
    <property type="match status" value="1"/>
</dbReference>
<evidence type="ECO:0000313" key="3">
    <source>
        <dbReference type="EMBL" id="SHO81733.1"/>
    </source>
</evidence>
<dbReference type="AlphaFoldDB" id="A0A1W1ELI7"/>
<keyword evidence="1" id="KW-0813">Transport</keyword>
<accession>A0A1W1ELI7</accession>
<reference evidence="3" key="1">
    <citation type="submission" date="2016-10" db="EMBL/GenBank/DDBJ databases">
        <authorList>
            <person name="de Groot N.N."/>
        </authorList>
    </citation>
    <scope>NUCLEOTIDE SEQUENCE</scope>
</reference>
<dbReference type="Gene3D" id="2.40.160.10">
    <property type="entry name" value="Porin"/>
    <property type="match status" value="1"/>
</dbReference>
<gene>
    <name evidence="3" type="ORF">MNB_SV-15-123</name>
</gene>
<dbReference type="InterPro" id="IPR023614">
    <property type="entry name" value="Porin_dom_sf"/>
</dbReference>
<evidence type="ECO:0000256" key="2">
    <source>
        <dbReference type="ARBA" id="ARBA00022729"/>
    </source>
</evidence>